<dbReference type="FunCoup" id="G0NHP5">
    <property type="interactions" value="142"/>
</dbReference>
<feature type="transmembrane region" description="Helical" evidence="1">
    <location>
        <begin position="66"/>
        <end position="88"/>
    </location>
</feature>
<keyword evidence="1" id="KW-0472">Membrane</keyword>
<dbReference type="Pfam" id="PF10325">
    <property type="entry name" value="7TM_GPCR_Srz"/>
    <property type="match status" value="1"/>
</dbReference>
<dbReference type="InParanoid" id="G0NHP5"/>
<dbReference type="HOGENOM" id="CLU_900872_0_0_1"/>
<evidence type="ECO:0000313" key="2">
    <source>
        <dbReference type="EMBL" id="EGT31502.1"/>
    </source>
</evidence>
<dbReference type="PANTHER" id="PTHR31720:SF12">
    <property type="entry name" value="SERPENTINE RECEPTOR, CLASS T-RELATED"/>
    <property type="match status" value="1"/>
</dbReference>
<gene>
    <name evidence="2" type="ORF">CAEBREN_04688</name>
</gene>
<name>G0NHP5_CAEBE</name>
<keyword evidence="1" id="KW-1133">Transmembrane helix</keyword>
<feature type="transmembrane region" description="Helical" evidence="1">
    <location>
        <begin position="20"/>
        <end position="45"/>
    </location>
</feature>
<dbReference type="PANTHER" id="PTHR31720">
    <property type="entry name" value="SERPENTINE RECEPTOR, CLASS Z-RELATED"/>
    <property type="match status" value="1"/>
</dbReference>
<feature type="transmembrane region" description="Helical" evidence="1">
    <location>
        <begin position="227"/>
        <end position="247"/>
    </location>
</feature>
<reference evidence="3" key="1">
    <citation type="submission" date="2011-07" db="EMBL/GenBank/DDBJ databases">
        <authorList>
            <consortium name="Caenorhabditis brenneri Sequencing and Analysis Consortium"/>
            <person name="Wilson R.K."/>
        </authorList>
    </citation>
    <scope>NUCLEOTIDE SEQUENCE [LARGE SCALE GENOMIC DNA]</scope>
    <source>
        <strain evidence="3">PB2801</strain>
    </source>
</reference>
<dbReference type="eggNOG" id="ENOG502R33X">
    <property type="taxonomic scope" value="Eukaryota"/>
</dbReference>
<feature type="transmembrane region" description="Helical" evidence="1">
    <location>
        <begin position="100"/>
        <end position="130"/>
    </location>
</feature>
<feature type="transmembrane region" description="Helical" evidence="1">
    <location>
        <begin position="193"/>
        <end position="215"/>
    </location>
</feature>
<proteinExistence type="predicted"/>
<dbReference type="EMBL" id="GL379886">
    <property type="protein sequence ID" value="EGT31502.1"/>
    <property type="molecule type" value="Genomic_DNA"/>
</dbReference>
<feature type="transmembrane region" description="Helical" evidence="1">
    <location>
        <begin position="259"/>
        <end position="281"/>
    </location>
</feature>
<dbReference type="Proteomes" id="UP000008068">
    <property type="component" value="Unassembled WGS sequence"/>
</dbReference>
<protein>
    <submittedName>
        <fullName evidence="2">Uncharacterized protein</fullName>
    </submittedName>
</protein>
<dbReference type="InterPro" id="IPR018817">
    <property type="entry name" value="7TM_GPCR_serpentine_rcpt_Srz"/>
</dbReference>
<keyword evidence="1" id="KW-0812">Transmembrane</keyword>
<dbReference type="OMA" id="CELNDFK"/>
<evidence type="ECO:0000313" key="3">
    <source>
        <dbReference type="Proteomes" id="UP000008068"/>
    </source>
</evidence>
<keyword evidence="3" id="KW-1185">Reference proteome</keyword>
<dbReference type="AlphaFoldDB" id="G0NHP5"/>
<organism evidence="3">
    <name type="scientific">Caenorhabditis brenneri</name>
    <name type="common">Nematode worm</name>
    <dbReference type="NCBI Taxonomy" id="135651"/>
    <lineage>
        <taxon>Eukaryota</taxon>
        <taxon>Metazoa</taxon>
        <taxon>Ecdysozoa</taxon>
        <taxon>Nematoda</taxon>
        <taxon>Chromadorea</taxon>
        <taxon>Rhabditida</taxon>
        <taxon>Rhabditina</taxon>
        <taxon>Rhabditomorpha</taxon>
        <taxon>Rhabditoidea</taxon>
        <taxon>Rhabditidae</taxon>
        <taxon>Peloderinae</taxon>
        <taxon>Caenorhabditis</taxon>
    </lineage>
</organism>
<sequence length="309" mass="36019">MLENLTSLENLSDFEWDSKQAFAALYILFNTFCLYIFCIAWNFNLENEINMVHYPILKIYHSFSKLISITILVYAINYCILLTSIFLFSLRDNIIVRTWFYSTFILMGIILLQGSILPDIFAFFTFLLAIQKLILMKFPKFQNCVMFKNRLFTWTMVLFISFILVTKIAVPIICKFSRYKRSTPCVLEDANFNFLFTCFLSFASILIHVFLLLFPKSSSTNNTKPSRIVESQAVLLFLSKSIMFWAIVTNDGLNVQLSIHLHTVAELLVMPPIINLTYIILNRRKLGLRSYLRKFTNTVNPVILEHPLP</sequence>
<accession>G0NHP5</accession>
<evidence type="ECO:0000256" key="1">
    <source>
        <dbReference type="SAM" id="Phobius"/>
    </source>
</evidence>
<dbReference type="OrthoDB" id="10638383at2759"/>
<feature type="transmembrane region" description="Helical" evidence="1">
    <location>
        <begin position="151"/>
        <end position="173"/>
    </location>
</feature>